<reference evidence="1" key="1">
    <citation type="journal article" date="2015" name="Nature">
        <title>Complex archaea that bridge the gap between prokaryotes and eukaryotes.</title>
        <authorList>
            <person name="Spang A."/>
            <person name="Saw J.H."/>
            <person name="Jorgensen S.L."/>
            <person name="Zaremba-Niedzwiedzka K."/>
            <person name="Martijn J."/>
            <person name="Lind A.E."/>
            <person name="van Eijk R."/>
            <person name="Schleper C."/>
            <person name="Guy L."/>
            <person name="Ettema T.J."/>
        </authorList>
    </citation>
    <scope>NUCLEOTIDE SEQUENCE</scope>
</reference>
<name>A0A0F9APR2_9ZZZZ</name>
<dbReference type="AlphaFoldDB" id="A0A0F9APR2"/>
<feature type="non-terminal residue" evidence="1">
    <location>
        <position position="184"/>
    </location>
</feature>
<proteinExistence type="predicted"/>
<evidence type="ECO:0000313" key="1">
    <source>
        <dbReference type="EMBL" id="KKL11400.1"/>
    </source>
</evidence>
<accession>A0A0F9APR2</accession>
<gene>
    <name evidence="1" type="ORF">LCGC14_2546220</name>
</gene>
<sequence>MKDLIFGAADNYIWEQIRPWAKSIRECGFKGDVVLLVYRGDVEDIAEHCAELDIQVVVSSSDSLGQPINHNNRGRDTQSHQMRFFHLWQLLNNNAMADSDLRAVDYYRFVVTTDVRDVIFQRDPVDFLEPFLTQGVSQLLAPSEGIRYCNEPWGMDNLAQGFGPYVSEASKKMEIFNVGTIAGR</sequence>
<organism evidence="1">
    <name type="scientific">marine sediment metagenome</name>
    <dbReference type="NCBI Taxonomy" id="412755"/>
    <lineage>
        <taxon>unclassified sequences</taxon>
        <taxon>metagenomes</taxon>
        <taxon>ecological metagenomes</taxon>
    </lineage>
</organism>
<protein>
    <submittedName>
        <fullName evidence="1">Uncharacterized protein</fullName>
    </submittedName>
</protein>
<dbReference type="EMBL" id="LAZR01041669">
    <property type="protein sequence ID" value="KKL11400.1"/>
    <property type="molecule type" value="Genomic_DNA"/>
</dbReference>
<comment type="caution">
    <text evidence="1">The sequence shown here is derived from an EMBL/GenBank/DDBJ whole genome shotgun (WGS) entry which is preliminary data.</text>
</comment>